<evidence type="ECO:0000313" key="1">
    <source>
        <dbReference type="EMBL" id="KAK4174860.1"/>
    </source>
</evidence>
<name>A0AAN6W4H4_9PEZI</name>
<comment type="caution">
    <text evidence="1">The sequence shown here is derived from an EMBL/GenBank/DDBJ whole genome shotgun (WGS) entry which is preliminary data.</text>
</comment>
<keyword evidence="2" id="KW-1185">Reference proteome</keyword>
<proteinExistence type="predicted"/>
<dbReference type="AlphaFoldDB" id="A0AAN6W4H4"/>
<sequence>MADQELEFSSLVACSYEVGNMLTIPRSVDSFKWRDDEIRLLRVKIRMLQQPWNLSCCMAVEILRGSSDEVEETAIIKLFGRHFAVQQRSNQGFRPLG</sequence>
<dbReference type="Proteomes" id="UP001302321">
    <property type="component" value="Unassembled WGS sequence"/>
</dbReference>
<evidence type="ECO:0000313" key="2">
    <source>
        <dbReference type="Proteomes" id="UP001302321"/>
    </source>
</evidence>
<protein>
    <submittedName>
        <fullName evidence="1">Uncharacterized protein</fullName>
    </submittedName>
</protein>
<gene>
    <name evidence="1" type="ORF">QBC36DRAFT_191311</name>
</gene>
<organism evidence="1 2">
    <name type="scientific">Triangularia setosa</name>
    <dbReference type="NCBI Taxonomy" id="2587417"/>
    <lineage>
        <taxon>Eukaryota</taxon>
        <taxon>Fungi</taxon>
        <taxon>Dikarya</taxon>
        <taxon>Ascomycota</taxon>
        <taxon>Pezizomycotina</taxon>
        <taxon>Sordariomycetes</taxon>
        <taxon>Sordariomycetidae</taxon>
        <taxon>Sordariales</taxon>
        <taxon>Podosporaceae</taxon>
        <taxon>Triangularia</taxon>
    </lineage>
</organism>
<dbReference type="EMBL" id="MU866260">
    <property type="protein sequence ID" value="KAK4174860.1"/>
    <property type="molecule type" value="Genomic_DNA"/>
</dbReference>
<reference evidence="1" key="1">
    <citation type="journal article" date="2023" name="Mol. Phylogenet. Evol.">
        <title>Genome-scale phylogeny and comparative genomics of the fungal order Sordariales.</title>
        <authorList>
            <person name="Hensen N."/>
            <person name="Bonometti L."/>
            <person name="Westerberg I."/>
            <person name="Brannstrom I.O."/>
            <person name="Guillou S."/>
            <person name="Cros-Aarteil S."/>
            <person name="Calhoun S."/>
            <person name="Haridas S."/>
            <person name="Kuo A."/>
            <person name="Mondo S."/>
            <person name="Pangilinan J."/>
            <person name="Riley R."/>
            <person name="LaButti K."/>
            <person name="Andreopoulos B."/>
            <person name="Lipzen A."/>
            <person name="Chen C."/>
            <person name="Yan M."/>
            <person name="Daum C."/>
            <person name="Ng V."/>
            <person name="Clum A."/>
            <person name="Steindorff A."/>
            <person name="Ohm R.A."/>
            <person name="Martin F."/>
            <person name="Silar P."/>
            <person name="Natvig D.O."/>
            <person name="Lalanne C."/>
            <person name="Gautier V."/>
            <person name="Ament-Velasquez S.L."/>
            <person name="Kruys A."/>
            <person name="Hutchinson M.I."/>
            <person name="Powell A.J."/>
            <person name="Barry K."/>
            <person name="Miller A.N."/>
            <person name="Grigoriev I.V."/>
            <person name="Debuchy R."/>
            <person name="Gladieux P."/>
            <person name="Hiltunen Thoren M."/>
            <person name="Johannesson H."/>
        </authorList>
    </citation>
    <scope>NUCLEOTIDE SEQUENCE</scope>
    <source>
        <strain evidence="1">CBS 892.96</strain>
    </source>
</reference>
<reference evidence="1" key="2">
    <citation type="submission" date="2023-05" db="EMBL/GenBank/DDBJ databases">
        <authorList>
            <consortium name="Lawrence Berkeley National Laboratory"/>
            <person name="Steindorff A."/>
            <person name="Hensen N."/>
            <person name="Bonometti L."/>
            <person name="Westerberg I."/>
            <person name="Brannstrom I.O."/>
            <person name="Guillou S."/>
            <person name="Cros-Aarteil S."/>
            <person name="Calhoun S."/>
            <person name="Haridas S."/>
            <person name="Kuo A."/>
            <person name="Mondo S."/>
            <person name="Pangilinan J."/>
            <person name="Riley R."/>
            <person name="Labutti K."/>
            <person name="Andreopoulos B."/>
            <person name="Lipzen A."/>
            <person name="Chen C."/>
            <person name="Yanf M."/>
            <person name="Daum C."/>
            <person name="Ng V."/>
            <person name="Clum A."/>
            <person name="Ohm R."/>
            <person name="Martin F."/>
            <person name="Silar P."/>
            <person name="Natvig D."/>
            <person name="Lalanne C."/>
            <person name="Gautier V."/>
            <person name="Ament-Velasquez S.L."/>
            <person name="Kruys A."/>
            <person name="Hutchinson M.I."/>
            <person name="Powell A.J."/>
            <person name="Barry K."/>
            <person name="Miller A.N."/>
            <person name="Grigoriev I.V."/>
            <person name="Debuchy R."/>
            <person name="Gladieux P."/>
            <person name="Thoren M.H."/>
            <person name="Johannesson H."/>
        </authorList>
    </citation>
    <scope>NUCLEOTIDE SEQUENCE</scope>
    <source>
        <strain evidence="1">CBS 892.96</strain>
    </source>
</reference>
<accession>A0AAN6W4H4</accession>